<evidence type="ECO:0000313" key="4">
    <source>
        <dbReference type="EMBL" id="KRT81994.1"/>
    </source>
</evidence>
<protein>
    <recommendedName>
        <fullName evidence="6">MIT domain-containing protein</fullName>
    </recommendedName>
</protein>
<dbReference type="SUPFAM" id="SSF116846">
    <property type="entry name" value="MIT domain"/>
    <property type="match status" value="1"/>
</dbReference>
<dbReference type="InterPro" id="IPR038113">
    <property type="entry name" value="MITD1_C_sf"/>
</dbReference>
<proteinExistence type="predicted"/>
<dbReference type="PANTHER" id="PTHR21222:SF1">
    <property type="entry name" value="MIT DOMAIN-CONTAINING PROTEIN 1"/>
    <property type="match status" value="1"/>
</dbReference>
<dbReference type="CDD" id="cd02685">
    <property type="entry name" value="MIT_C"/>
    <property type="match status" value="1"/>
</dbReference>
<dbReference type="AlphaFoldDB" id="A0A0T6B3M4"/>
<dbReference type="EMBL" id="LJIG01015974">
    <property type="protein sequence ID" value="KRT81994.1"/>
    <property type="molecule type" value="Genomic_DNA"/>
</dbReference>
<accession>A0A0T6B3M4</accession>
<organism evidence="4 5">
    <name type="scientific">Oryctes borbonicus</name>
    <dbReference type="NCBI Taxonomy" id="1629725"/>
    <lineage>
        <taxon>Eukaryota</taxon>
        <taxon>Metazoa</taxon>
        <taxon>Ecdysozoa</taxon>
        <taxon>Arthropoda</taxon>
        <taxon>Hexapoda</taxon>
        <taxon>Insecta</taxon>
        <taxon>Pterygota</taxon>
        <taxon>Neoptera</taxon>
        <taxon>Endopterygota</taxon>
        <taxon>Coleoptera</taxon>
        <taxon>Polyphaga</taxon>
        <taxon>Scarabaeiformia</taxon>
        <taxon>Scarabaeidae</taxon>
        <taxon>Dynastinae</taxon>
        <taxon>Oryctes</taxon>
    </lineage>
</organism>
<comment type="caution">
    <text evidence="4">The sequence shown here is derived from an EMBL/GenBank/DDBJ whole genome shotgun (WGS) entry which is preliminary data.</text>
</comment>
<dbReference type="PANTHER" id="PTHR21222">
    <property type="entry name" value="MIT DOMAIN-CONTAINING PROTEIN 1"/>
    <property type="match status" value="1"/>
</dbReference>
<dbReference type="Proteomes" id="UP000051574">
    <property type="component" value="Unassembled WGS sequence"/>
</dbReference>
<dbReference type="InterPro" id="IPR032341">
    <property type="entry name" value="MITD1_C"/>
</dbReference>
<feature type="domain" description="MIT" evidence="2">
    <location>
        <begin position="32"/>
        <end position="112"/>
    </location>
</feature>
<evidence type="ECO:0008006" key="6">
    <source>
        <dbReference type="Google" id="ProtNLM"/>
    </source>
</evidence>
<feature type="coiled-coil region" evidence="1">
    <location>
        <begin position="93"/>
        <end position="120"/>
    </location>
</feature>
<keyword evidence="5" id="KW-1185">Reference proteome</keyword>
<gene>
    <name evidence="4" type="ORF">AMK59_6109</name>
</gene>
<feature type="domain" description="MITD1 C-terminal phospholipase D-like" evidence="3">
    <location>
        <begin position="135"/>
        <end position="275"/>
    </location>
</feature>
<dbReference type="InterPro" id="IPR007330">
    <property type="entry name" value="MIT_dom"/>
</dbReference>
<dbReference type="Pfam" id="PF16565">
    <property type="entry name" value="MIT_C"/>
    <property type="match status" value="1"/>
</dbReference>
<reference evidence="4 5" key="1">
    <citation type="submission" date="2015-09" db="EMBL/GenBank/DDBJ databases">
        <title>Draft genome of the scarab beetle Oryctes borbonicus.</title>
        <authorList>
            <person name="Meyer J.M."/>
            <person name="Markov G.V."/>
            <person name="Baskaran P."/>
            <person name="Herrmann M."/>
            <person name="Sommer R.J."/>
            <person name="Roedelsperger C."/>
        </authorList>
    </citation>
    <scope>NUCLEOTIDE SEQUENCE [LARGE SCALE GENOMIC DNA]</scope>
    <source>
        <strain evidence="4">OB123</strain>
        <tissue evidence="4">Whole animal</tissue>
    </source>
</reference>
<evidence type="ECO:0000259" key="2">
    <source>
        <dbReference type="Pfam" id="PF04212"/>
    </source>
</evidence>
<sequence length="281" mass="32835">SNSRHVIYFKFVRFISLNAFSISSIVTMNMESTAANILQRGVELDTKQRYTEALVCYQEGLQILVDSMKSKVFISYYLEFIRCLYIASAGNKKTYLRGKIEEYMNRAEQIKEKISKLKEEGKYHEQINITSNSTGYSYQSIFGRFLDEEIIDVKVQDPYIRSFHQCQNFVRFCEMLIKNCKNLRVVSLLTTRDDTNSDQIKWLGELQCDLQKRNVTLIVEYSPTLHDREVTLSTGWIIKIGRGLDYFKAPESKFSIGVFDLDYRCCHETTVDIFHSKNVKQ</sequence>
<feature type="non-terminal residue" evidence="4">
    <location>
        <position position="1"/>
    </location>
</feature>
<dbReference type="OrthoDB" id="19553at2759"/>
<dbReference type="Gene3D" id="1.20.58.80">
    <property type="entry name" value="Phosphotransferase system, lactose/cellobiose-type IIA subunit"/>
    <property type="match status" value="1"/>
</dbReference>
<dbReference type="InterPro" id="IPR036181">
    <property type="entry name" value="MIT_dom_sf"/>
</dbReference>
<dbReference type="Gene3D" id="3.30.870.30">
    <property type="entry name" value="MITD, C-terminal phospholipase D-like domain"/>
    <property type="match status" value="1"/>
</dbReference>
<name>A0A0T6B3M4_9SCAR</name>
<evidence type="ECO:0000313" key="5">
    <source>
        <dbReference type="Proteomes" id="UP000051574"/>
    </source>
</evidence>
<dbReference type="Pfam" id="PF04212">
    <property type="entry name" value="MIT"/>
    <property type="match status" value="1"/>
</dbReference>
<evidence type="ECO:0000256" key="1">
    <source>
        <dbReference type="SAM" id="Coils"/>
    </source>
</evidence>
<keyword evidence="1" id="KW-0175">Coiled coil</keyword>
<evidence type="ECO:0000259" key="3">
    <source>
        <dbReference type="Pfam" id="PF16565"/>
    </source>
</evidence>
<dbReference type="InterPro" id="IPR052817">
    <property type="entry name" value="MIT_domain_contain_protein1"/>
</dbReference>